<dbReference type="GO" id="GO:0005786">
    <property type="term" value="C:signal recognition particle, endoplasmic reticulum targeting"/>
    <property type="evidence" value="ECO:0007669"/>
    <property type="project" value="UniProtKB-KW"/>
</dbReference>
<dbReference type="GO" id="GO:0006614">
    <property type="term" value="P:SRP-dependent cotranslational protein targeting to membrane"/>
    <property type="evidence" value="ECO:0007669"/>
    <property type="project" value="InterPro"/>
</dbReference>
<evidence type="ECO:0000313" key="8">
    <source>
        <dbReference type="EMBL" id="CAG98111.1"/>
    </source>
</evidence>
<dbReference type="KEGG" id="kla:KLLA0_F07117g"/>
<accession>Q6CKY6</accession>
<dbReference type="InterPro" id="IPR003210">
    <property type="entry name" value="Signal_recog_particle_SRP14"/>
</dbReference>
<dbReference type="InParanoid" id="Q6CKY6"/>
<dbReference type="Proteomes" id="UP000000598">
    <property type="component" value="Chromosome F"/>
</dbReference>
<feature type="compositionally biased region" description="Basic and acidic residues" evidence="7">
    <location>
        <begin position="51"/>
        <end position="63"/>
    </location>
</feature>
<evidence type="ECO:0000256" key="7">
    <source>
        <dbReference type="SAM" id="MobiDB-lite"/>
    </source>
</evidence>
<dbReference type="AlphaFoldDB" id="Q6CKY6"/>
<dbReference type="GO" id="GO:0008312">
    <property type="term" value="F:7S RNA binding"/>
    <property type="evidence" value="ECO:0007669"/>
    <property type="project" value="InterPro"/>
</dbReference>
<name>Q6CKY6_KLULA</name>
<dbReference type="InterPro" id="IPR009018">
    <property type="entry name" value="Signal_recog_particle_SRP9/14"/>
</dbReference>
<comment type="similarity">
    <text evidence="2">Belongs to the SRP14 family.</text>
</comment>
<dbReference type="SUPFAM" id="SSF54762">
    <property type="entry name" value="Signal recognition particle alu RNA binding heterodimer, SRP9/14"/>
    <property type="match status" value="1"/>
</dbReference>
<protein>
    <submittedName>
        <fullName evidence="8">KLLA0F07117p</fullName>
    </submittedName>
</protein>
<evidence type="ECO:0000256" key="2">
    <source>
        <dbReference type="ARBA" id="ARBA00010349"/>
    </source>
</evidence>
<evidence type="ECO:0000256" key="4">
    <source>
        <dbReference type="ARBA" id="ARBA00022884"/>
    </source>
</evidence>
<reference evidence="8 9" key="1">
    <citation type="journal article" date="2004" name="Nature">
        <title>Genome evolution in yeasts.</title>
        <authorList>
            <consortium name="Genolevures"/>
            <person name="Dujon B."/>
            <person name="Sherman D."/>
            <person name="Fischer G."/>
            <person name="Durrens P."/>
            <person name="Casaregola S."/>
            <person name="Lafontaine I."/>
            <person name="de Montigny J."/>
            <person name="Marck C."/>
            <person name="Neuveglise C."/>
            <person name="Talla E."/>
            <person name="Goffard N."/>
            <person name="Frangeul L."/>
            <person name="Aigle M."/>
            <person name="Anthouard V."/>
            <person name="Babour A."/>
            <person name="Barbe V."/>
            <person name="Barnay S."/>
            <person name="Blanchin S."/>
            <person name="Beckerich J.M."/>
            <person name="Beyne E."/>
            <person name="Bleykasten C."/>
            <person name="Boisrame A."/>
            <person name="Boyer J."/>
            <person name="Cattolico L."/>
            <person name="Confanioleri F."/>
            <person name="de Daruvar A."/>
            <person name="Despons L."/>
            <person name="Fabre E."/>
            <person name="Fairhead C."/>
            <person name="Ferry-Dumazet H."/>
            <person name="Groppi A."/>
            <person name="Hantraye F."/>
            <person name="Hennequin C."/>
            <person name="Jauniaux N."/>
            <person name="Joyet P."/>
            <person name="Kachouri R."/>
            <person name="Kerrest A."/>
            <person name="Koszul R."/>
            <person name="Lemaire M."/>
            <person name="Lesur I."/>
            <person name="Ma L."/>
            <person name="Muller H."/>
            <person name="Nicaud J.M."/>
            <person name="Nikolski M."/>
            <person name="Oztas S."/>
            <person name="Ozier-Kalogeropoulos O."/>
            <person name="Pellenz S."/>
            <person name="Potier S."/>
            <person name="Richard G.F."/>
            <person name="Straub M.L."/>
            <person name="Suleau A."/>
            <person name="Swennene D."/>
            <person name="Tekaia F."/>
            <person name="Wesolowski-Louvel M."/>
            <person name="Westhof E."/>
            <person name="Wirth B."/>
            <person name="Zeniou-Meyer M."/>
            <person name="Zivanovic I."/>
            <person name="Bolotin-Fukuhara M."/>
            <person name="Thierry A."/>
            <person name="Bouchier C."/>
            <person name="Caudron B."/>
            <person name="Scarpelli C."/>
            <person name="Gaillardin C."/>
            <person name="Weissenbach J."/>
            <person name="Wincker P."/>
            <person name="Souciet J.L."/>
        </authorList>
    </citation>
    <scope>NUCLEOTIDE SEQUENCE [LARGE SCALE GENOMIC DNA]</scope>
    <source>
        <strain evidence="9">ATCC 8585 / CBS 2359 / DSM 70799 / NBRC 1267 / NRRL Y-1140 / WM37</strain>
    </source>
</reference>
<evidence type="ECO:0000256" key="3">
    <source>
        <dbReference type="ARBA" id="ARBA00022490"/>
    </source>
</evidence>
<dbReference type="PaxDb" id="284590-Q6CKY6"/>
<gene>
    <name evidence="8" type="ORF">KLLA0_F07117g</name>
</gene>
<keyword evidence="6" id="KW-0687">Ribonucleoprotein</keyword>
<evidence type="ECO:0000256" key="6">
    <source>
        <dbReference type="ARBA" id="ARBA00023274"/>
    </source>
</evidence>
<dbReference type="EMBL" id="CR382126">
    <property type="protein sequence ID" value="CAG98111.1"/>
    <property type="molecule type" value="Genomic_DNA"/>
</dbReference>
<comment type="subcellular location">
    <subcellularLocation>
        <location evidence="1">Cytoplasm</location>
    </subcellularLocation>
</comment>
<proteinExistence type="inferred from homology"/>
<dbReference type="HOGENOM" id="CLU_094309_3_0_1"/>
<evidence type="ECO:0000313" key="9">
    <source>
        <dbReference type="Proteomes" id="UP000000598"/>
    </source>
</evidence>
<keyword evidence="4" id="KW-0694">RNA-binding</keyword>
<organism evidence="8 9">
    <name type="scientific">Kluyveromyces lactis (strain ATCC 8585 / CBS 2359 / DSM 70799 / NBRC 1267 / NRRL Y-1140 / WM37)</name>
    <name type="common">Yeast</name>
    <name type="synonym">Candida sphaerica</name>
    <dbReference type="NCBI Taxonomy" id="284590"/>
    <lineage>
        <taxon>Eukaryota</taxon>
        <taxon>Fungi</taxon>
        <taxon>Dikarya</taxon>
        <taxon>Ascomycota</taxon>
        <taxon>Saccharomycotina</taxon>
        <taxon>Saccharomycetes</taxon>
        <taxon>Saccharomycetales</taxon>
        <taxon>Saccharomycetaceae</taxon>
        <taxon>Kluyveromyces</taxon>
    </lineage>
</organism>
<evidence type="ECO:0000256" key="1">
    <source>
        <dbReference type="ARBA" id="ARBA00004496"/>
    </source>
</evidence>
<keyword evidence="5" id="KW-0733">Signal recognition particle</keyword>
<sequence length="151" mass="17230">MSDKDGTASGLKETPDFIKKPLSHDEFFVKLEKAFRMSKVSHNQLKVSLKRDLGSHHVQKPNELDVTSNPTGDISKMSESKRLKQNAQPDTKPYRLIVLVSMPYDGKRTKFFTLVDSKTLDKFWKDYVNVVKTSMSGLIKKKKKKKGGKKN</sequence>
<evidence type="ECO:0000256" key="5">
    <source>
        <dbReference type="ARBA" id="ARBA00023135"/>
    </source>
</evidence>
<keyword evidence="3" id="KW-0963">Cytoplasm</keyword>
<dbReference type="OMA" id="DKFWQDY"/>
<feature type="region of interest" description="Disordered" evidence="7">
    <location>
        <begin position="51"/>
        <end position="88"/>
    </location>
</feature>
<dbReference type="eggNOG" id="KOG1761">
    <property type="taxonomic scope" value="Eukaryota"/>
</dbReference>
<dbReference type="STRING" id="284590.Q6CKY6"/>
<dbReference type="Pfam" id="PF02290">
    <property type="entry name" value="SRP14"/>
    <property type="match status" value="1"/>
</dbReference>
<dbReference type="Gene3D" id="3.30.720.10">
    <property type="entry name" value="Signal recognition particle alu RNA binding heterodimer, srp9/1"/>
    <property type="match status" value="1"/>
</dbReference>
<dbReference type="GO" id="GO:0030942">
    <property type="term" value="F:endoplasmic reticulum signal peptide binding"/>
    <property type="evidence" value="ECO:0007669"/>
    <property type="project" value="InterPro"/>
</dbReference>
<keyword evidence="9" id="KW-1185">Reference proteome</keyword>